<evidence type="ECO:0000313" key="3">
    <source>
        <dbReference type="EMBL" id="KAG7297877.1"/>
    </source>
</evidence>
<proteinExistence type="predicted"/>
<name>A0ABQ7PQ15_PLUXY</name>
<evidence type="ECO:0000313" key="1">
    <source>
        <dbReference type="EMBL" id="KAG7294855.1"/>
    </source>
</evidence>
<dbReference type="EMBL" id="JAHIBW010000118">
    <property type="protein sequence ID" value="KAG7294855.1"/>
    <property type="molecule type" value="Genomic_DNA"/>
</dbReference>
<dbReference type="EMBL" id="JAHIBW010000020">
    <property type="protein sequence ID" value="KAG7300885.1"/>
    <property type="molecule type" value="Genomic_DNA"/>
</dbReference>
<evidence type="ECO:0000313" key="5">
    <source>
        <dbReference type="EMBL" id="KAG7304867.1"/>
    </source>
</evidence>
<keyword evidence="6" id="KW-1185">Reference proteome</keyword>
<dbReference type="EMBL" id="JAHIBW010000032">
    <property type="protein sequence ID" value="KAG7295087.1"/>
    <property type="molecule type" value="Genomic_DNA"/>
</dbReference>
<sequence length="108" mass="12732">MFPYEILLNIIAVVDRFAYNYGVQPFYSRVLYEGERVIYLTCLDAPVGHFLMDPGSMSTDKCITLFTELEITLPDGRSLWMDFDLSPSKLFWWIKWEDRGPIFDEVMM</sequence>
<evidence type="ECO:0000313" key="4">
    <source>
        <dbReference type="EMBL" id="KAG7300885.1"/>
    </source>
</evidence>
<organism evidence="2 6">
    <name type="scientific">Plutella xylostella</name>
    <name type="common">Diamondback moth</name>
    <name type="synonym">Plutella maculipennis</name>
    <dbReference type="NCBI Taxonomy" id="51655"/>
    <lineage>
        <taxon>Eukaryota</taxon>
        <taxon>Metazoa</taxon>
        <taxon>Ecdysozoa</taxon>
        <taxon>Arthropoda</taxon>
        <taxon>Hexapoda</taxon>
        <taxon>Insecta</taxon>
        <taxon>Pterygota</taxon>
        <taxon>Neoptera</taxon>
        <taxon>Endopterygota</taxon>
        <taxon>Lepidoptera</taxon>
        <taxon>Glossata</taxon>
        <taxon>Ditrysia</taxon>
        <taxon>Yponomeutoidea</taxon>
        <taxon>Plutellidae</taxon>
        <taxon>Plutella</taxon>
    </lineage>
</organism>
<gene>
    <name evidence="5" type="ORF">JYU34_010259</name>
    <name evidence="4" type="ORF">JYU34_015227</name>
    <name evidence="3" type="ORF">JYU34_018632</name>
    <name evidence="2" type="ORF">JYU34_022556</name>
    <name evidence="1" type="ORF">JYU34_022767</name>
</gene>
<dbReference type="Proteomes" id="UP000823941">
    <property type="component" value="Chromosome 14"/>
</dbReference>
<reference evidence="2 6" key="1">
    <citation type="submission" date="2021-06" db="EMBL/GenBank/DDBJ databases">
        <title>A haploid diamondback moth (Plutella xylostella L.) genome assembly resolves 31 chromosomes and identifies a diamide resistance mutation.</title>
        <authorList>
            <person name="Ward C.M."/>
            <person name="Perry K.D."/>
            <person name="Baker G."/>
            <person name="Powis K."/>
            <person name="Heckel D.G."/>
            <person name="Baxter S.W."/>
        </authorList>
    </citation>
    <scope>NUCLEOTIDE SEQUENCE [LARGE SCALE GENOMIC DNA]</scope>
    <source>
        <strain evidence="2 6">LV</strain>
        <tissue evidence="2">Single pupa</tissue>
    </source>
</reference>
<protein>
    <submittedName>
        <fullName evidence="2">Uncharacterized protein</fullName>
    </submittedName>
</protein>
<evidence type="ECO:0000313" key="2">
    <source>
        <dbReference type="EMBL" id="KAG7295087.1"/>
    </source>
</evidence>
<comment type="caution">
    <text evidence="2">The sequence shown here is derived from an EMBL/GenBank/DDBJ whole genome shotgun (WGS) entry which is preliminary data.</text>
</comment>
<dbReference type="EMBL" id="JAHIBW010000025">
    <property type="protein sequence ID" value="KAG7297877.1"/>
    <property type="molecule type" value="Genomic_DNA"/>
</dbReference>
<dbReference type="Proteomes" id="UP000823941">
    <property type="component" value="Chromosome 25"/>
</dbReference>
<accession>A0ABQ7PQ15</accession>
<dbReference type="EMBL" id="JAHIBW010000014">
    <property type="protein sequence ID" value="KAG7304867.1"/>
    <property type="molecule type" value="Genomic_DNA"/>
</dbReference>
<evidence type="ECO:0000313" key="6">
    <source>
        <dbReference type="Proteomes" id="UP000823941"/>
    </source>
</evidence>
<dbReference type="Proteomes" id="UP000823941">
    <property type="component" value="Chromosome 20"/>
</dbReference>